<dbReference type="Gene3D" id="3.30.2350.10">
    <property type="entry name" value="Pseudouridine synthase"/>
    <property type="match status" value="1"/>
</dbReference>
<dbReference type="PANTHER" id="PTHR21600:SF91">
    <property type="entry name" value="DUAL-SPECIFICITY RNA PSEUDOURIDINE SYNTHASE RLUA"/>
    <property type="match status" value="1"/>
</dbReference>
<dbReference type="Pfam" id="PF00849">
    <property type="entry name" value="PseudoU_synth_2"/>
    <property type="match status" value="1"/>
</dbReference>
<dbReference type="GO" id="GO:0008033">
    <property type="term" value="P:tRNA processing"/>
    <property type="evidence" value="ECO:0007669"/>
    <property type="project" value="UniProtKB-KW"/>
</dbReference>
<comment type="function">
    <text evidence="7">Dual specificity enzyme that catalyzes the synthesis of pseudouridine from uracil-746 in 23S ribosomal RNA and from uracil-32 in the anticodon stem and loop of transfer RNAs.</text>
</comment>
<dbReference type="GO" id="GO:0000455">
    <property type="term" value="P:enzyme-directed rRNA pseudouridine synthesis"/>
    <property type="evidence" value="ECO:0007669"/>
    <property type="project" value="TreeGrafter"/>
</dbReference>
<dbReference type="RefSeq" id="WP_303498777.1">
    <property type="nucleotide sequence ID" value="NZ_JAUOPU010000005.1"/>
</dbReference>
<evidence type="ECO:0000256" key="2">
    <source>
        <dbReference type="ARBA" id="ARBA00022552"/>
    </source>
</evidence>
<dbReference type="EMBL" id="JAUOPU010000005">
    <property type="protein sequence ID" value="MDO6542304.1"/>
    <property type="molecule type" value="Genomic_DNA"/>
</dbReference>
<name>A0AAW7Y1L5_9GAMM</name>
<dbReference type="PROSITE" id="PS01129">
    <property type="entry name" value="PSI_RLU"/>
    <property type="match status" value="1"/>
</dbReference>
<dbReference type="FunFam" id="3.30.2350.10:FF:000005">
    <property type="entry name" value="Pseudouridine synthase"/>
    <property type="match status" value="1"/>
</dbReference>
<evidence type="ECO:0000256" key="3">
    <source>
        <dbReference type="ARBA" id="ARBA00022694"/>
    </source>
</evidence>
<evidence type="ECO:0000256" key="10">
    <source>
        <dbReference type="ARBA" id="ARBA00039988"/>
    </source>
</evidence>
<evidence type="ECO:0000256" key="9">
    <source>
        <dbReference type="ARBA" id="ARBA00038945"/>
    </source>
</evidence>
<comment type="catalytic activity">
    <reaction evidence="6">
        <text>uridine(746) in 23S rRNA = pseudouridine(746) in 23S rRNA</text>
        <dbReference type="Rhea" id="RHEA:42548"/>
        <dbReference type="Rhea" id="RHEA-COMP:10109"/>
        <dbReference type="Rhea" id="RHEA-COMP:10110"/>
        <dbReference type="ChEBI" id="CHEBI:65314"/>
        <dbReference type="ChEBI" id="CHEBI:65315"/>
        <dbReference type="EC" id="5.4.99.29"/>
    </reaction>
</comment>
<evidence type="ECO:0000256" key="11">
    <source>
        <dbReference type="ARBA" id="ARBA00041266"/>
    </source>
</evidence>
<evidence type="ECO:0000313" key="17">
    <source>
        <dbReference type="EMBL" id="MDO6542304.1"/>
    </source>
</evidence>
<evidence type="ECO:0000256" key="13">
    <source>
        <dbReference type="ARBA" id="ARBA00042844"/>
    </source>
</evidence>
<comment type="catalytic activity">
    <reaction evidence="5">
        <text>uridine(32) in tRNA = pseudouridine(32) in tRNA</text>
        <dbReference type="Rhea" id="RHEA:42544"/>
        <dbReference type="Rhea" id="RHEA-COMP:10107"/>
        <dbReference type="Rhea" id="RHEA-COMP:10108"/>
        <dbReference type="ChEBI" id="CHEBI:65314"/>
        <dbReference type="ChEBI" id="CHEBI:65315"/>
        <dbReference type="EC" id="5.4.99.28"/>
    </reaction>
</comment>
<evidence type="ECO:0000256" key="4">
    <source>
        <dbReference type="ARBA" id="ARBA00023235"/>
    </source>
</evidence>
<evidence type="ECO:0000313" key="18">
    <source>
        <dbReference type="Proteomes" id="UP001170624"/>
    </source>
</evidence>
<dbReference type="GO" id="GO:0160142">
    <property type="term" value="F:23S rRNA pseudouridine(746) synthase activity"/>
    <property type="evidence" value="ECO:0007669"/>
    <property type="project" value="UniProtKB-EC"/>
</dbReference>
<sequence>MTDFIYNPPMSPWLDVLHLDKDIIAINKPSGLLSNPGRDPAHQDSVWTRVLADYPQSQIIHRLDMATSGLIVLALRKKAECHMRSQFQHRQTKKLYYARVWGEVENNKGVIDFPLTCDWENRPLQKVCFNTGKPSLTHYKVISREQGTTLLALFPTTGRSHQLRVHLQAIGHPILGDQFYAHEDAITKAPWLQLHAAELTFRHPYSEQPMHIFAPCDFYPDAPTQLLLGNHASQVKRRA</sequence>
<dbReference type="GO" id="GO:0160151">
    <property type="term" value="F:tRNA pseudouridine(32) synthase activity"/>
    <property type="evidence" value="ECO:0007669"/>
    <property type="project" value="UniProtKB-EC"/>
</dbReference>
<dbReference type="EC" id="5.4.99.28" evidence="8"/>
<dbReference type="Proteomes" id="UP001170624">
    <property type="component" value="Unassembled WGS sequence"/>
</dbReference>
<dbReference type="InterPro" id="IPR050188">
    <property type="entry name" value="RluA_PseudoU_synthase"/>
</dbReference>
<dbReference type="InterPro" id="IPR020103">
    <property type="entry name" value="PsdUridine_synth_cat_dom_sf"/>
</dbReference>
<dbReference type="InterPro" id="IPR006224">
    <property type="entry name" value="PsdUridine_synth_RluA-like_CS"/>
</dbReference>
<accession>A0AAW7Y1L5</accession>
<evidence type="ECO:0000256" key="6">
    <source>
        <dbReference type="ARBA" id="ARBA00036916"/>
    </source>
</evidence>
<gene>
    <name evidence="17" type="ORF">Q4568_07160</name>
</gene>
<feature type="domain" description="Pseudouridine synthase RsuA/RluA-like" evidence="16">
    <location>
        <begin position="22"/>
        <end position="169"/>
    </location>
</feature>
<protein>
    <recommendedName>
        <fullName evidence="10">Dual-specificity RNA pseudouridine synthase RluA</fullName>
        <ecNumber evidence="8">5.4.99.28</ecNumber>
        <ecNumber evidence="9">5.4.99.29</ecNumber>
    </recommendedName>
    <alternativeName>
        <fullName evidence="11">23S rRNA pseudouridine(746) synthase</fullName>
    </alternativeName>
    <alternativeName>
        <fullName evidence="14">Ribosomal large subunit pseudouridine synthase A</fullName>
    </alternativeName>
    <alternativeName>
        <fullName evidence="13">rRNA pseudouridylate synthase A</fullName>
    </alternativeName>
    <alternativeName>
        <fullName evidence="15">rRNA-uridine isomerase A</fullName>
    </alternativeName>
    <alternativeName>
        <fullName evidence="12">tRNA pseudouridine(32) synthase</fullName>
    </alternativeName>
</protein>
<dbReference type="InterPro" id="IPR006145">
    <property type="entry name" value="PsdUridine_synth_RsuA/RluA"/>
</dbReference>
<dbReference type="SUPFAM" id="SSF55120">
    <property type="entry name" value="Pseudouridine synthase"/>
    <property type="match status" value="1"/>
</dbReference>
<dbReference type="AlphaFoldDB" id="A0AAW7Y1L5"/>
<dbReference type="CDD" id="cd02869">
    <property type="entry name" value="PseudoU_synth_RluA_like"/>
    <property type="match status" value="1"/>
</dbReference>
<evidence type="ECO:0000259" key="16">
    <source>
        <dbReference type="Pfam" id="PF00849"/>
    </source>
</evidence>
<dbReference type="GO" id="GO:0003723">
    <property type="term" value="F:RNA binding"/>
    <property type="evidence" value="ECO:0007669"/>
    <property type="project" value="InterPro"/>
</dbReference>
<evidence type="ECO:0000256" key="7">
    <source>
        <dbReference type="ARBA" id="ARBA00037305"/>
    </source>
</evidence>
<reference evidence="17" key="1">
    <citation type="submission" date="2023-07" db="EMBL/GenBank/DDBJ databases">
        <title>Genome content predicts the carbon catabolic preferences of heterotrophic bacteria.</title>
        <authorList>
            <person name="Gralka M."/>
        </authorList>
    </citation>
    <scope>NUCLEOTIDE SEQUENCE</scope>
    <source>
        <strain evidence="17">G2M05</strain>
    </source>
</reference>
<evidence type="ECO:0000256" key="8">
    <source>
        <dbReference type="ARBA" id="ARBA00038944"/>
    </source>
</evidence>
<dbReference type="PANTHER" id="PTHR21600">
    <property type="entry name" value="MITOCHONDRIAL RNA PSEUDOURIDINE SYNTHASE"/>
    <property type="match status" value="1"/>
</dbReference>
<evidence type="ECO:0000256" key="5">
    <source>
        <dbReference type="ARBA" id="ARBA00036184"/>
    </source>
</evidence>
<comment type="caution">
    <text evidence="17">The sequence shown here is derived from an EMBL/GenBank/DDBJ whole genome shotgun (WGS) entry which is preliminary data.</text>
</comment>
<evidence type="ECO:0000256" key="15">
    <source>
        <dbReference type="ARBA" id="ARBA00043143"/>
    </source>
</evidence>
<dbReference type="EC" id="5.4.99.29" evidence="9"/>
<organism evidence="17 18">
    <name type="scientific">Photobacterium sanguinicancri</name>
    <dbReference type="NCBI Taxonomy" id="875932"/>
    <lineage>
        <taxon>Bacteria</taxon>
        <taxon>Pseudomonadati</taxon>
        <taxon>Pseudomonadota</taxon>
        <taxon>Gammaproteobacteria</taxon>
        <taxon>Vibrionales</taxon>
        <taxon>Vibrionaceae</taxon>
        <taxon>Photobacterium</taxon>
    </lineage>
</organism>
<evidence type="ECO:0000256" key="12">
    <source>
        <dbReference type="ARBA" id="ARBA00042372"/>
    </source>
</evidence>
<keyword evidence="4" id="KW-0413">Isomerase</keyword>
<keyword evidence="2" id="KW-0698">rRNA processing</keyword>
<evidence type="ECO:0000256" key="14">
    <source>
        <dbReference type="ARBA" id="ARBA00042883"/>
    </source>
</evidence>
<proteinExistence type="inferred from homology"/>
<comment type="similarity">
    <text evidence="1">Belongs to the pseudouridine synthase RluA family.</text>
</comment>
<keyword evidence="3" id="KW-0819">tRNA processing</keyword>
<evidence type="ECO:0000256" key="1">
    <source>
        <dbReference type="ARBA" id="ARBA00010876"/>
    </source>
</evidence>